<evidence type="ECO:0000313" key="3">
    <source>
        <dbReference type="Proteomes" id="UP000199393"/>
    </source>
</evidence>
<gene>
    <name evidence="2" type="ORF">GA0070620_1778</name>
</gene>
<dbReference type="EMBL" id="LT598496">
    <property type="protein sequence ID" value="SBV26291.1"/>
    <property type="molecule type" value="Genomic_DNA"/>
</dbReference>
<keyword evidence="3" id="KW-1185">Reference proteome</keyword>
<dbReference type="AlphaFoldDB" id="A0A1C3N163"/>
<evidence type="ECO:0000313" key="2">
    <source>
        <dbReference type="EMBL" id="SBV26291.1"/>
    </source>
</evidence>
<dbReference type="RefSeq" id="WP_091589412.1">
    <property type="nucleotide sequence ID" value="NZ_JBHRWG010000003.1"/>
</dbReference>
<protein>
    <recommendedName>
        <fullName evidence="4">Alkaline shock response membrane anchor protein AmaP</fullName>
    </recommendedName>
</protein>
<dbReference type="PATRIC" id="fig|307121.4.peg.1823"/>
<evidence type="ECO:0000256" key="1">
    <source>
        <dbReference type="SAM" id="Phobius"/>
    </source>
</evidence>
<accession>A0A1C3N163</accession>
<organism evidence="2 3">
    <name type="scientific">Micromonospora krabiensis</name>
    <dbReference type="NCBI Taxonomy" id="307121"/>
    <lineage>
        <taxon>Bacteria</taxon>
        <taxon>Bacillati</taxon>
        <taxon>Actinomycetota</taxon>
        <taxon>Actinomycetes</taxon>
        <taxon>Micromonosporales</taxon>
        <taxon>Micromonosporaceae</taxon>
        <taxon>Micromonospora</taxon>
    </lineage>
</organism>
<keyword evidence="1" id="KW-0812">Transmembrane</keyword>
<dbReference type="OrthoDB" id="3402546at2"/>
<sequence length="169" mass="18267">MRTANRLATLLLAAALVAGGALVVVEALLAAVGRAPLLVDRAEVSATLRSTRWDDPAVRAAAVALIVTGVAVLVAELRRWSPTRLDAGEGWHLQRRSVERRLAVAARSVPGVRRARVRIRRRGTQWRPRVVATGDPAARAEVEFAVHQELHRLAVPGPARIDVRLRGSA</sequence>
<evidence type="ECO:0008006" key="4">
    <source>
        <dbReference type="Google" id="ProtNLM"/>
    </source>
</evidence>
<name>A0A1C3N163_9ACTN</name>
<reference evidence="3" key="1">
    <citation type="submission" date="2016-06" db="EMBL/GenBank/DDBJ databases">
        <authorList>
            <person name="Varghese N."/>
        </authorList>
    </citation>
    <scope>NUCLEOTIDE SEQUENCE [LARGE SCALE GENOMIC DNA]</scope>
    <source>
        <strain evidence="3">DSM 45344</strain>
    </source>
</reference>
<keyword evidence="1" id="KW-1133">Transmembrane helix</keyword>
<dbReference type="STRING" id="307121.GA0070620_1778"/>
<keyword evidence="1" id="KW-0472">Membrane</keyword>
<proteinExistence type="predicted"/>
<dbReference type="Proteomes" id="UP000199393">
    <property type="component" value="Chromosome I"/>
</dbReference>
<feature type="transmembrane region" description="Helical" evidence="1">
    <location>
        <begin position="57"/>
        <end position="75"/>
    </location>
</feature>